<dbReference type="SMART" id="SM00202">
    <property type="entry name" value="SR"/>
    <property type="match status" value="1"/>
</dbReference>
<keyword evidence="4" id="KW-1015">Disulfide bond</keyword>
<evidence type="ECO:0000256" key="6">
    <source>
        <dbReference type="PROSITE-ProRule" id="PRU00196"/>
    </source>
</evidence>
<evidence type="ECO:0000256" key="3">
    <source>
        <dbReference type="ARBA" id="ARBA00022825"/>
    </source>
</evidence>
<dbReference type="CTD" id="777630"/>
<dbReference type="GO" id="GO:0006508">
    <property type="term" value="P:proteolysis"/>
    <property type="evidence" value="ECO:0007669"/>
    <property type="project" value="UniProtKB-KW"/>
</dbReference>
<dbReference type="PRINTS" id="PR00722">
    <property type="entry name" value="CHYMOTRYPSIN"/>
</dbReference>
<dbReference type="Pfam" id="PF15494">
    <property type="entry name" value="SRCR_2"/>
    <property type="match status" value="1"/>
</dbReference>
<dbReference type="AlphaFoldDB" id="A0AAJ7Q8J5"/>
<dbReference type="PROSITE" id="PS00134">
    <property type="entry name" value="TRYPSIN_HIS"/>
    <property type="match status" value="1"/>
</dbReference>
<dbReference type="RefSeq" id="XP_018549483.2">
    <property type="nucleotide sequence ID" value="XM_018693967.2"/>
</dbReference>
<dbReference type="Gene3D" id="2.40.10.10">
    <property type="entry name" value="Trypsin-like serine proteases"/>
    <property type="match status" value="2"/>
</dbReference>
<dbReference type="CDD" id="cd00190">
    <property type="entry name" value="Tryp_SPc"/>
    <property type="match status" value="1"/>
</dbReference>
<dbReference type="InterPro" id="IPR036772">
    <property type="entry name" value="SRCR-like_dom_sf"/>
</dbReference>
<evidence type="ECO:0000313" key="13">
    <source>
        <dbReference type="RefSeq" id="XP_018549483.2"/>
    </source>
</evidence>
<dbReference type="FunFam" id="2.40.10.10:FF:000003">
    <property type="entry name" value="Transmembrane serine protease 3"/>
    <property type="match status" value="1"/>
</dbReference>
<evidence type="ECO:0000256" key="5">
    <source>
        <dbReference type="ARBA" id="ARBA00023180"/>
    </source>
</evidence>
<protein>
    <submittedName>
        <fullName evidence="13">Transmembrane protease serine 4a</fullName>
    </submittedName>
</protein>
<dbReference type="PROSITE" id="PS00135">
    <property type="entry name" value="TRYPSIN_SER"/>
    <property type="match status" value="1"/>
</dbReference>
<sequence>MWTIAQLPEESTKPLNPRQAVVPRPGRHRRPMTAPKTQKDKASKRKKVLLTVLTIVVLLGILATAGYFIKQLIVSKYFFCARSVKFIPIDKACDGKDDCAGGEDEITCMSSFTVNTTFPVRLMSPQHVLQVYSPGPGWRSVCSDDWTEKHTETACNQLGYTYKPHSTSVRVDTLISSMKTGPFTAVRTGTTTTPIHQATMDRSVCRSGSVISLSCSDCGQVGSQDRIVGGTDAVIEDWPWQVSLQQGGHHTCGGSLVSPRWVVTAAHCFTGSSKKELSRWRVVSGRTYMGTVGGSTVDRIIVNGEYDPARNDYDIALMRLSSPITLGVARKPVCLPPRAFGLAAGTSMVVTGWGYLEENGKVSPSLQKANILLIDHAVCSGPTVYGNAVTQRMICAGFMEGKVDACQGDSGGPLVYFTSI</sequence>
<evidence type="ECO:0000256" key="7">
    <source>
        <dbReference type="RuleBase" id="RU363034"/>
    </source>
</evidence>
<proteinExistence type="predicted"/>
<gene>
    <name evidence="13" type="primary">tmprss4a</name>
</gene>
<evidence type="ECO:0000256" key="9">
    <source>
        <dbReference type="SAM" id="Phobius"/>
    </source>
</evidence>
<evidence type="ECO:0000259" key="10">
    <source>
        <dbReference type="PROSITE" id="PS50240"/>
    </source>
</evidence>
<keyword evidence="9 13" id="KW-0812">Transmembrane</keyword>
<feature type="transmembrane region" description="Helical" evidence="9">
    <location>
        <begin position="48"/>
        <end position="69"/>
    </location>
</feature>
<dbReference type="CDD" id="cd00112">
    <property type="entry name" value="LDLa"/>
    <property type="match status" value="1"/>
</dbReference>
<dbReference type="SUPFAM" id="SSF57424">
    <property type="entry name" value="LDL receptor-like module"/>
    <property type="match status" value="1"/>
</dbReference>
<evidence type="ECO:0000256" key="1">
    <source>
        <dbReference type="ARBA" id="ARBA00022670"/>
    </source>
</evidence>
<keyword evidence="9" id="KW-0472">Membrane</keyword>
<dbReference type="GO" id="GO:0004252">
    <property type="term" value="F:serine-type endopeptidase activity"/>
    <property type="evidence" value="ECO:0007669"/>
    <property type="project" value="InterPro"/>
</dbReference>
<keyword evidence="2 7" id="KW-0378">Hydrolase</keyword>
<evidence type="ECO:0000313" key="12">
    <source>
        <dbReference type="Proteomes" id="UP000694890"/>
    </source>
</evidence>
<dbReference type="InterPro" id="IPR036055">
    <property type="entry name" value="LDL_receptor-like_sf"/>
</dbReference>
<keyword evidence="3 7" id="KW-0720">Serine protease</keyword>
<organism evidence="12 13">
    <name type="scientific">Lates calcarifer</name>
    <name type="common">Barramundi</name>
    <name type="synonym">Holocentrus calcarifer</name>
    <dbReference type="NCBI Taxonomy" id="8187"/>
    <lineage>
        <taxon>Eukaryota</taxon>
        <taxon>Metazoa</taxon>
        <taxon>Chordata</taxon>
        <taxon>Craniata</taxon>
        <taxon>Vertebrata</taxon>
        <taxon>Euteleostomi</taxon>
        <taxon>Actinopterygii</taxon>
        <taxon>Neopterygii</taxon>
        <taxon>Teleostei</taxon>
        <taxon>Neoteleostei</taxon>
        <taxon>Acanthomorphata</taxon>
        <taxon>Carangaria</taxon>
        <taxon>Carangaria incertae sedis</taxon>
        <taxon>Centropomidae</taxon>
        <taxon>Lates</taxon>
    </lineage>
</organism>
<dbReference type="KEGG" id="lcf:108895265"/>
<dbReference type="InterPro" id="IPR001190">
    <property type="entry name" value="SRCR"/>
</dbReference>
<keyword evidence="5" id="KW-0325">Glycoprotein</keyword>
<dbReference type="SMART" id="SM00020">
    <property type="entry name" value="Tryp_SPc"/>
    <property type="match status" value="1"/>
</dbReference>
<dbReference type="InterPro" id="IPR002172">
    <property type="entry name" value="LDrepeatLR_classA_rpt"/>
</dbReference>
<feature type="domain" description="SRCR" evidence="11">
    <location>
        <begin position="129"/>
        <end position="218"/>
    </location>
</feature>
<keyword evidence="1 7" id="KW-0645">Protease</keyword>
<dbReference type="InterPro" id="IPR001314">
    <property type="entry name" value="Peptidase_S1A"/>
</dbReference>
<dbReference type="SUPFAM" id="SSF50494">
    <property type="entry name" value="Trypsin-like serine proteases"/>
    <property type="match status" value="1"/>
</dbReference>
<accession>A0AAJ7Q8J5</accession>
<dbReference type="Proteomes" id="UP000694890">
    <property type="component" value="Linkage group LG21"/>
</dbReference>
<dbReference type="InterPro" id="IPR043504">
    <property type="entry name" value="Peptidase_S1_PA_chymotrypsin"/>
</dbReference>
<dbReference type="PANTHER" id="PTHR24252">
    <property type="entry name" value="ACROSIN-RELATED"/>
    <property type="match status" value="1"/>
</dbReference>
<dbReference type="PROSITE" id="PS50287">
    <property type="entry name" value="SRCR_2"/>
    <property type="match status" value="1"/>
</dbReference>
<keyword evidence="9" id="KW-1133">Transmembrane helix</keyword>
<dbReference type="PROSITE" id="PS50240">
    <property type="entry name" value="TRYPSIN_DOM"/>
    <property type="match status" value="1"/>
</dbReference>
<comment type="caution">
    <text evidence="6">Lacks conserved residue(s) required for the propagation of feature annotation.</text>
</comment>
<evidence type="ECO:0000256" key="4">
    <source>
        <dbReference type="ARBA" id="ARBA00023157"/>
    </source>
</evidence>
<evidence type="ECO:0000256" key="8">
    <source>
        <dbReference type="SAM" id="MobiDB-lite"/>
    </source>
</evidence>
<dbReference type="InterPro" id="IPR018114">
    <property type="entry name" value="TRYPSIN_HIS"/>
</dbReference>
<reference evidence="13" key="1">
    <citation type="submission" date="2025-08" db="UniProtKB">
        <authorList>
            <consortium name="RefSeq"/>
        </authorList>
    </citation>
    <scope>IDENTIFICATION</scope>
    <source>
        <tissue evidence="13">Brain</tissue>
    </source>
</reference>
<dbReference type="PANTHER" id="PTHR24252:SF17">
    <property type="entry name" value="SUPPRESSOR OF TUMORIGENICITY 14 PROTEIN HOMOLOG-RELATED"/>
    <property type="match status" value="1"/>
</dbReference>
<dbReference type="Gene3D" id="4.10.400.10">
    <property type="entry name" value="Low-density Lipoprotein Receptor"/>
    <property type="match status" value="1"/>
</dbReference>
<dbReference type="Pfam" id="PF00089">
    <property type="entry name" value="Trypsin"/>
    <property type="match status" value="1"/>
</dbReference>
<feature type="region of interest" description="Disordered" evidence="8">
    <location>
        <begin position="10"/>
        <end position="42"/>
    </location>
</feature>
<dbReference type="SUPFAM" id="SSF56487">
    <property type="entry name" value="SRCR-like"/>
    <property type="match status" value="1"/>
</dbReference>
<dbReference type="InterPro" id="IPR009003">
    <property type="entry name" value="Peptidase_S1_PA"/>
</dbReference>
<dbReference type="GO" id="GO:0016020">
    <property type="term" value="C:membrane"/>
    <property type="evidence" value="ECO:0007669"/>
    <property type="project" value="InterPro"/>
</dbReference>
<evidence type="ECO:0000256" key="2">
    <source>
        <dbReference type="ARBA" id="ARBA00022801"/>
    </source>
</evidence>
<feature type="domain" description="Peptidase S1" evidence="10">
    <location>
        <begin position="227"/>
        <end position="420"/>
    </location>
</feature>
<dbReference type="InterPro" id="IPR001254">
    <property type="entry name" value="Trypsin_dom"/>
</dbReference>
<dbReference type="GeneID" id="108895265"/>
<dbReference type="InterPro" id="IPR033116">
    <property type="entry name" value="TRYPSIN_SER"/>
</dbReference>
<dbReference type="Gene3D" id="3.10.250.10">
    <property type="entry name" value="SRCR-like domain"/>
    <property type="match status" value="1"/>
</dbReference>
<evidence type="ECO:0000259" key="11">
    <source>
        <dbReference type="PROSITE" id="PS50287"/>
    </source>
</evidence>
<name>A0AAJ7Q8J5_LATCA</name>